<keyword evidence="3" id="KW-1185">Reference proteome</keyword>
<evidence type="ECO:0000313" key="2">
    <source>
        <dbReference type="EMBL" id="GAA4191029.1"/>
    </source>
</evidence>
<dbReference type="RefSeq" id="WP_344918472.1">
    <property type="nucleotide sequence ID" value="NZ_BAABAQ010000004.1"/>
</dbReference>
<feature type="domain" description="Aldehyde oxidase/xanthine dehydrogenase second molybdopterin binding" evidence="1">
    <location>
        <begin position="4"/>
        <end position="269"/>
    </location>
</feature>
<comment type="caution">
    <text evidence="2">The sequence shown here is derived from an EMBL/GenBank/DDBJ whole genome shotgun (WGS) entry which is preliminary data.</text>
</comment>
<reference evidence="3" key="1">
    <citation type="journal article" date="2019" name="Int. J. Syst. Evol. Microbiol.">
        <title>The Global Catalogue of Microorganisms (GCM) 10K type strain sequencing project: providing services to taxonomists for standard genome sequencing and annotation.</title>
        <authorList>
            <consortium name="The Broad Institute Genomics Platform"/>
            <consortium name="The Broad Institute Genome Sequencing Center for Infectious Disease"/>
            <person name="Wu L."/>
            <person name="Ma J."/>
        </authorList>
    </citation>
    <scope>NUCLEOTIDE SEQUENCE [LARGE SCALE GENOMIC DNA]</scope>
    <source>
        <strain evidence="3">JCM 17388</strain>
    </source>
</reference>
<dbReference type="InterPro" id="IPR046867">
    <property type="entry name" value="AldOxase/xan_DH_MoCoBD2"/>
</dbReference>
<accession>A0ABP8AUX5</accession>
<dbReference type="Pfam" id="PF20256">
    <property type="entry name" value="MoCoBD_2"/>
    <property type="match status" value="1"/>
</dbReference>
<proteinExistence type="predicted"/>
<dbReference type="SUPFAM" id="SSF56003">
    <property type="entry name" value="Molybdenum cofactor-binding domain"/>
    <property type="match status" value="1"/>
</dbReference>
<name>A0ABP8AUX5_9ACTN</name>
<dbReference type="PANTHER" id="PTHR47495:SF2">
    <property type="entry name" value="ALDEHYDE DEHYDROGENASE"/>
    <property type="match status" value="1"/>
</dbReference>
<evidence type="ECO:0000313" key="3">
    <source>
        <dbReference type="Proteomes" id="UP001501251"/>
    </source>
</evidence>
<organism evidence="2 3">
    <name type="scientific">Streptosporangium oxazolinicum</name>
    <dbReference type="NCBI Taxonomy" id="909287"/>
    <lineage>
        <taxon>Bacteria</taxon>
        <taxon>Bacillati</taxon>
        <taxon>Actinomycetota</taxon>
        <taxon>Actinomycetes</taxon>
        <taxon>Streptosporangiales</taxon>
        <taxon>Streptosporangiaceae</taxon>
        <taxon>Streptosporangium</taxon>
    </lineage>
</organism>
<dbReference type="EMBL" id="BAABAQ010000004">
    <property type="protein sequence ID" value="GAA4191029.1"/>
    <property type="molecule type" value="Genomic_DNA"/>
</dbReference>
<dbReference type="Gene3D" id="3.30.365.10">
    <property type="entry name" value="Aldehyde oxidase/xanthine dehydrogenase, molybdopterin binding domain"/>
    <property type="match status" value="2"/>
</dbReference>
<dbReference type="PANTHER" id="PTHR47495">
    <property type="entry name" value="ALDEHYDE DEHYDROGENASE"/>
    <property type="match status" value="1"/>
</dbReference>
<protein>
    <submittedName>
        <fullName evidence="2">Molybdopterin-dependent oxidoreductase</fullName>
    </submittedName>
</protein>
<evidence type="ECO:0000259" key="1">
    <source>
        <dbReference type="Pfam" id="PF20256"/>
    </source>
</evidence>
<dbReference type="InterPro" id="IPR037165">
    <property type="entry name" value="AldOxase/xan_DH_Mopterin-bd_sf"/>
</dbReference>
<gene>
    <name evidence="2" type="ORF">GCM10022252_30250</name>
</gene>
<dbReference type="Proteomes" id="UP001501251">
    <property type="component" value="Unassembled WGS sequence"/>
</dbReference>
<sequence>MARLRGRGYASVNYPTGMNLGGDPSQALIHATTTGTFVITLSSVDLGQGIKTIAAQCAAETLGLPIENVLVNTADTDTGPHCMGTFASRGTHRVGNAVIMAAAEARAVMLEVAAEELEVDAGDLETDGTGVVKLKGSEQPSIHITDLALAAHFKHGRTISGRGIFLKEPSVPVPETGEMDPDSCQAHACTVAVVEVDDETGTVEVLELYNAYEIGRALNPAMATQQVEGGAWMGMSHALFETTEPYYPRRDHGPRDFADYLMPGPADIPVQHSLFLERPAGNGPYGAKGIGEMTANAPIPAIANAIFDACGVRVTAMPFTPERVLRGLDALREDTLYEDAPPGVPSRGDA</sequence>
<dbReference type="InterPro" id="IPR052516">
    <property type="entry name" value="N-heterocyclic_Hydroxylase"/>
</dbReference>